<evidence type="ECO:0000259" key="4">
    <source>
        <dbReference type="Pfam" id="PF00849"/>
    </source>
</evidence>
<dbReference type="InterPro" id="IPR020103">
    <property type="entry name" value="PsdUridine_synth_cat_dom_sf"/>
</dbReference>
<reference evidence="5" key="1">
    <citation type="journal article" date="2020" name="Fungal Divers.">
        <title>Resolving the Mortierellaceae phylogeny through synthesis of multi-gene phylogenetics and phylogenomics.</title>
        <authorList>
            <person name="Vandepol N."/>
            <person name="Liber J."/>
            <person name="Desiro A."/>
            <person name="Na H."/>
            <person name="Kennedy M."/>
            <person name="Barry K."/>
            <person name="Grigoriev I.V."/>
            <person name="Miller A.N."/>
            <person name="O'Donnell K."/>
            <person name="Stajich J.E."/>
            <person name="Bonito G."/>
        </authorList>
    </citation>
    <scope>NUCLEOTIDE SEQUENCE</scope>
    <source>
        <strain evidence="5">REB-010B</strain>
    </source>
</reference>
<dbReference type="GO" id="GO:0009982">
    <property type="term" value="F:pseudouridine synthase activity"/>
    <property type="evidence" value="ECO:0007669"/>
    <property type="project" value="InterPro"/>
</dbReference>
<dbReference type="CDD" id="cd02557">
    <property type="entry name" value="PseudoU_synth_ScRIB2"/>
    <property type="match status" value="1"/>
</dbReference>
<organism evidence="5 6">
    <name type="scientific">Dissophora globulifera</name>
    <dbReference type="NCBI Taxonomy" id="979702"/>
    <lineage>
        <taxon>Eukaryota</taxon>
        <taxon>Fungi</taxon>
        <taxon>Fungi incertae sedis</taxon>
        <taxon>Mucoromycota</taxon>
        <taxon>Mortierellomycotina</taxon>
        <taxon>Mortierellomycetes</taxon>
        <taxon>Mortierellales</taxon>
        <taxon>Mortierellaceae</taxon>
        <taxon>Dissophora</taxon>
    </lineage>
</organism>
<dbReference type="EMBL" id="JAAAIP010000070">
    <property type="protein sequence ID" value="KAG0326896.1"/>
    <property type="molecule type" value="Genomic_DNA"/>
</dbReference>
<dbReference type="PROSITE" id="PS01129">
    <property type="entry name" value="PSI_RLU"/>
    <property type="match status" value="1"/>
</dbReference>
<dbReference type="InterPro" id="IPR006224">
    <property type="entry name" value="PsdUridine_synth_RluA-like_CS"/>
</dbReference>
<proteinExistence type="predicted"/>
<dbReference type="Gene3D" id="3.30.2350.10">
    <property type="entry name" value="Pseudouridine synthase"/>
    <property type="match status" value="1"/>
</dbReference>
<dbReference type="InterPro" id="IPR006145">
    <property type="entry name" value="PsdUridine_synth_RsuA/RluA"/>
</dbReference>
<dbReference type="GO" id="GO:0003723">
    <property type="term" value="F:RNA binding"/>
    <property type="evidence" value="ECO:0007669"/>
    <property type="project" value="UniProtKB-KW"/>
</dbReference>
<comment type="caution">
    <text evidence="5">The sequence shown here is derived from an EMBL/GenBank/DDBJ whole genome shotgun (WGS) entry which is preliminary data.</text>
</comment>
<evidence type="ECO:0000313" key="6">
    <source>
        <dbReference type="Proteomes" id="UP000738325"/>
    </source>
</evidence>
<feature type="compositionally biased region" description="Polar residues" evidence="3">
    <location>
        <begin position="17"/>
        <end position="43"/>
    </location>
</feature>
<protein>
    <recommendedName>
        <fullName evidence="4">Pseudouridine synthase RsuA/RluA-like domain-containing protein</fullName>
    </recommendedName>
</protein>
<dbReference type="PANTHER" id="PTHR21600:SF40">
    <property type="entry name" value="PSEUDOURIDYLATE SYNTHASE RPUSD2"/>
    <property type="match status" value="1"/>
</dbReference>
<name>A0A9P6RTP1_9FUNG</name>
<feature type="compositionally biased region" description="Low complexity" evidence="3">
    <location>
        <begin position="44"/>
        <end position="56"/>
    </location>
</feature>
<dbReference type="OrthoDB" id="424794at2759"/>
<keyword evidence="6" id="KW-1185">Reference proteome</keyword>
<dbReference type="InterPro" id="IPR006225">
    <property type="entry name" value="PsdUridine_synth_RluC/D"/>
</dbReference>
<dbReference type="NCBIfam" id="TIGR00005">
    <property type="entry name" value="rluA_subfam"/>
    <property type="match status" value="1"/>
</dbReference>
<dbReference type="SUPFAM" id="SSF55120">
    <property type="entry name" value="Pseudouridine synthase"/>
    <property type="match status" value="1"/>
</dbReference>
<evidence type="ECO:0000256" key="2">
    <source>
        <dbReference type="PROSITE-ProRule" id="PRU00182"/>
    </source>
</evidence>
<dbReference type="PANTHER" id="PTHR21600">
    <property type="entry name" value="MITOCHONDRIAL RNA PSEUDOURIDINE SYNTHASE"/>
    <property type="match status" value="1"/>
</dbReference>
<gene>
    <name evidence="5" type="ORF">BGZ99_008805</name>
</gene>
<dbReference type="Proteomes" id="UP000738325">
    <property type="component" value="Unassembled WGS sequence"/>
</dbReference>
<feature type="region of interest" description="Disordered" evidence="3">
    <location>
        <begin position="1"/>
        <end position="94"/>
    </location>
</feature>
<accession>A0A9P6RTP1</accession>
<feature type="compositionally biased region" description="Basic residues" evidence="3">
    <location>
        <begin position="72"/>
        <end position="82"/>
    </location>
</feature>
<evidence type="ECO:0000256" key="1">
    <source>
        <dbReference type="PIRSR" id="PIRSR606225-1"/>
    </source>
</evidence>
<dbReference type="CDD" id="cd00165">
    <property type="entry name" value="S4"/>
    <property type="match status" value="1"/>
</dbReference>
<sequence length="516" mass="58236">MDAIQTEDQPVAEAQTDLHSANGQSESQDSLSTTESGSATTVVPLSTTASPLSTSPGDAAADQAKSVPSQGSKRHKESKHGHYGTAQPVKKQKKRLDLVDTEEDLKIAEFYIENDLRKIKPYFFKYQTFAKGRWLGRKIIDVFNTEFRDRDNVFYERAIRDGRIKVNGETVSKDYIIKNSDIVAHDIHRHEPPVANLPVRIVKKDDGVIIVDKPSSIPVHPSGRYRHNTVLHILMKEQGYRDLFRKPEFKVTDVLQTVNRLDRLTSGLMIMALSVERAREFELMMQRCEIKKEYVCKVIGQFPSGITECHQPIHVASFKLTLNTVHPDGKACSTIFERLRYDPESNTSIVHARPVTGRTHQIRVHLQWLGHPITNDPLYHDQEIWGGLNGRGGITEEAEKDVVNKLIERGTMEDEFDHALAASNVDLVQIESTPGHPQPEFCKICGLASRADPEPEKRIMYLHAWRYQAKEWSFETELPDWAKDSMATETEAAAVSLAKEPGTVDHTNNLDIVSST</sequence>
<feature type="active site" evidence="1">
    <location>
        <position position="262"/>
    </location>
</feature>
<dbReference type="Pfam" id="PF00849">
    <property type="entry name" value="PseudoU_synth_2"/>
    <property type="match status" value="1"/>
</dbReference>
<evidence type="ECO:0000256" key="3">
    <source>
        <dbReference type="SAM" id="MobiDB-lite"/>
    </source>
</evidence>
<evidence type="ECO:0000313" key="5">
    <source>
        <dbReference type="EMBL" id="KAG0326896.1"/>
    </source>
</evidence>
<dbReference type="InterPro" id="IPR050188">
    <property type="entry name" value="RluA_PseudoU_synthase"/>
</dbReference>
<dbReference type="GO" id="GO:0000455">
    <property type="term" value="P:enzyme-directed rRNA pseudouridine synthesis"/>
    <property type="evidence" value="ECO:0007669"/>
    <property type="project" value="TreeGrafter"/>
</dbReference>
<feature type="domain" description="Pseudouridine synthase RsuA/RluA-like" evidence="4">
    <location>
        <begin position="208"/>
        <end position="367"/>
    </location>
</feature>
<dbReference type="AlphaFoldDB" id="A0A9P6RTP1"/>
<dbReference type="PROSITE" id="PS50889">
    <property type="entry name" value="S4"/>
    <property type="match status" value="1"/>
</dbReference>
<keyword evidence="2" id="KW-0694">RNA-binding</keyword>